<reference evidence="2" key="1">
    <citation type="journal article" date="2022" name="Mol. Ecol. Resour.">
        <title>The genomes of chicory, endive, great burdock and yacon provide insights into Asteraceae palaeo-polyploidization history and plant inulin production.</title>
        <authorList>
            <person name="Fan W."/>
            <person name="Wang S."/>
            <person name="Wang H."/>
            <person name="Wang A."/>
            <person name="Jiang F."/>
            <person name="Liu H."/>
            <person name="Zhao H."/>
            <person name="Xu D."/>
            <person name="Zhang Y."/>
        </authorList>
    </citation>
    <scope>NUCLEOTIDE SEQUENCE [LARGE SCALE GENOMIC DNA]</scope>
    <source>
        <strain evidence="2">cv. Yunnan</strain>
    </source>
</reference>
<reference evidence="1 2" key="2">
    <citation type="journal article" date="2022" name="Mol. Ecol. Resour.">
        <title>The genomes of chicory, endive, great burdock and yacon provide insights into Asteraceae paleo-polyploidization history and plant inulin production.</title>
        <authorList>
            <person name="Fan W."/>
            <person name="Wang S."/>
            <person name="Wang H."/>
            <person name="Wang A."/>
            <person name="Jiang F."/>
            <person name="Liu H."/>
            <person name="Zhao H."/>
            <person name="Xu D."/>
            <person name="Zhang Y."/>
        </authorList>
    </citation>
    <scope>NUCLEOTIDE SEQUENCE [LARGE SCALE GENOMIC DNA]</scope>
    <source>
        <strain evidence="2">cv. Yunnan</strain>
        <tissue evidence="1">Leaves</tissue>
    </source>
</reference>
<comment type="caution">
    <text evidence="1">The sequence shown here is derived from an EMBL/GenBank/DDBJ whole genome shotgun (WGS) entry which is preliminary data.</text>
</comment>
<dbReference type="EMBL" id="CM042026">
    <property type="protein sequence ID" value="KAI3805501.1"/>
    <property type="molecule type" value="Genomic_DNA"/>
</dbReference>
<sequence length="226" mass="25210">MPYERVVKIRMVGLPIVLREEKVFREIAGLYGKVIEPFEFSWDSFDVSSGSCLVLHESGIRIDEEIILNWNNRSYPVWVKEVEHLWPPELKDPIAPAMAGDKDGDGTVMVDLEEGEIRPVVPQNFGTSLERELTFPPFPDLNNQATSYPGAPDGNISIKQEQSDGNFGEESYSVVPETLPVGDPVDIDKEVADTIEVGKCVGIQIEDFEDQVRLLIHGEGVIEGNQ</sequence>
<gene>
    <name evidence="1" type="ORF">L1987_27934</name>
</gene>
<organism evidence="1 2">
    <name type="scientific">Smallanthus sonchifolius</name>
    <dbReference type="NCBI Taxonomy" id="185202"/>
    <lineage>
        <taxon>Eukaryota</taxon>
        <taxon>Viridiplantae</taxon>
        <taxon>Streptophyta</taxon>
        <taxon>Embryophyta</taxon>
        <taxon>Tracheophyta</taxon>
        <taxon>Spermatophyta</taxon>
        <taxon>Magnoliopsida</taxon>
        <taxon>eudicotyledons</taxon>
        <taxon>Gunneridae</taxon>
        <taxon>Pentapetalae</taxon>
        <taxon>asterids</taxon>
        <taxon>campanulids</taxon>
        <taxon>Asterales</taxon>
        <taxon>Asteraceae</taxon>
        <taxon>Asteroideae</taxon>
        <taxon>Heliantheae alliance</taxon>
        <taxon>Millerieae</taxon>
        <taxon>Smallanthus</taxon>
    </lineage>
</organism>
<proteinExistence type="predicted"/>
<keyword evidence="2" id="KW-1185">Reference proteome</keyword>
<evidence type="ECO:0000313" key="1">
    <source>
        <dbReference type="EMBL" id="KAI3805501.1"/>
    </source>
</evidence>
<name>A0ACB9IDE8_9ASTR</name>
<protein>
    <submittedName>
        <fullName evidence="1">Uncharacterized protein</fullName>
    </submittedName>
</protein>
<evidence type="ECO:0000313" key="2">
    <source>
        <dbReference type="Proteomes" id="UP001056120"/>
    </source>
</evidence>
<dbReference type="Proteomes" id="UP001056120">
    <property type="component" value="Linkage Group LG09"/>
</dbReference>
<accession>A0ACB9IDE8</accession>